<keyword evidence="2" id="KW-1185">Reference proteome</keyword>
<dbReference type="HOGENOM" id="CLU_1778258_0_0_1"/>
<organism evidence="1 2">
    <name type="scientific">Pisolithus tinctorius Marx 270</name>
    <dbReference type="NCBI Taxonomy" id="870435"/>
    <lineage>
        <taxon>Eukaryota</taxon>
        <taxon>Fungi</taxon>
        <taxon>Dikarya</taxon>
        <taxon>Basidiomycota</taxon>
        <taxon>Agaricomycotina</taxon>
        <taxon>Agaricomycetes</taxon>
        <taxon>Agaricomycetidae</taxon>
        <taxon>Boletales</taxon>
        <taxon>Sclerodermatineae</taxon>
        <taxon>Pisolithaceae</taxon>
        <taxon>Pisolithus</taxon>
    </lineage>
</organism>
<name>A0A0C3P4L0_PISTI</name>
<protein>
    <submittedName>
        <fullName evidence="1">Uncharacterized protein</fullName>
    </submittedName>
</protein>
<dbReference type="InParanoid" id="A0A0C3P4L0"/>
<gene>
    <name evidence="1" type="ORF">M404DRAFT_1002624</name>
</gene>
<accession>A0A0C3P4L0</accession>
<reference evidence="2" key="2">
    <citation type="submission" date="2015-01" db="EMBL/GenBank/DDBJ databases">
        <title>Evolutionary Origins and Diversification of the Mycorrhizal Mutualists.</title>
        <authorList>
            <consortium name="DOE Joint Genome Institute"/>
            <consortium name="Mycorrhizal Genomics Consortium"/>
            <person name="Kohler A."/>
            <person name="Kuo A."/>
            <person name="Nagy L.G."/>
            <person name="Floudas D."/>
            <person name="Copeland A."/>
            <person name="Barry K.W."/>
            <person name="Cichocki N."/>
            <person name="Veneault-Fourrey C."/>
            <person name="LaButti K."/>
            <person name="Lindquist E.A."/>
            <person name="Lipzen A."/>
            <person name="Lundell T."/>
            <person name="Morin E."/>
            <person name="Murat C."/>
            <person name="Riley R."/>
            <person name="Ohm R."/>
            <person name="Sun H."/>
            <person name="Tunlid A."/>
            <person name="Henrissat B."/>
            <person name="Grigoriev I.V."/>
            <person name="Hibbett D.S."/>
            <person name="Martin F."/>
        </authorList>
    </citation>
    <scope>NUCLEOTIDE SEQUENCE [LARGE SCALE GENOMIC DNA]</scope>
    <source>
        <strain evidence="2">Marx 270</strain>
    </source>
</reference>
<dbReference type="Proteomes" id="UP000054217">
    <property type="component" value="Unassembled WGS sequence"/>
</dbReference>
<reference evidence="1 2" key="1">
    <citation type="submission" date="2014-04" db="EMBL/GenBank/DDBJ databases">
        <authorList>
            <consortium name="DOE Joint Genome Institute"/>
            <person name="Kuo A."/>
            <person name="Kohler A."/>
            <person name="Costa M.D."/>
            <person name="Nagy L.G."/>
            <person name="Floudas D."/>
            <person name="Copeland A."/>
            <person name="Barry K.W."/>
            <person name="Cichocki N."/>
            <person name="Veneault-Fourrey C."/>
            <person name="LaButti K."/>
            <person name="Lindquist E.A."/>
            <person name="Lipzen A."/>
            <person name="Lundell T."/>
            <person name="Morin E."/>
            <person name="Murat C."/>
            <person name="Sun H."/>
            <person name="Tunlid A."/>
            <person name="Henrissat B."/>
            <person name="Grigoriev I.V."/>
            <person name="Hibbett D.S."/>
            <person name="Martin F."/>
            <person name="Nordberg H.P."/>
            <person name="Cantor M.N."/>
            <person name="Hua S.X."/>
        </authorList>
    </citation>
    <scope>NUCLEOTIDE SEQUENCE [LARGE SCALE GENOMIC DNA]</scope>
    <source>
        <strain evidence="1 2">Marx 270</strain>
    </source>
</reference>
<sequence length="146" mass="16769">MQQANTGMAIRRYLCPRRLVVSCPRVEGRIGFTTKQNEKSTSIPRRLVNFKDCNRPSSPPILASTLNVQKAFLCGHPAPPGPSVYGGIISLDSRIVQNLRIRTLQLPYPHLPYVRRRLTPINQYEYDWVSDRTKPILQRRRDGRNS</sequence>
<evidence type="ECO:0000313" key="1">
    <source>
        <dbReference type="EMBL" id="KIO02209.1"/>
    </source>
</evidence>
<dbReference type="AlphaFoldDB" id="A0A0C3P4L0"/>
<evidence type="ECO:0000313" key="2">
    <source>
        <dbReference type="Proteomes" id="UP000054217"/>
    </source>
</evidence>
<proteinExistence type="predicted"/>
<dbReference type="EMBL" id="KN831983">
    <property type="protein sequence ID" value="KIO02209.1"/>
    <property type="molecule type" value="Genomic_DNA"/>
</dbReference>